<evidence type="ECO:0000313" key="15">
    <source>
        <dbReference type="Proteomes" id="UP001381174"/>
    </source>
</evidence>
<keyword evidence="3 9" id="KW-0436">Ligase</keyword>
<evidence type="ECO:0000259" key="12">
    <source>
        <dbReference type="Pfam" id="PF03950"/>
    </source>
</evidence>
<evidence type="ECO:0000256" key="3">
    <source>
        <dbReference type="ARBA" id="ARBA00022598"/>
    </source>
</evidence>
<protein>
    <recommendedName>
        <fullName evidence="9">Glutamine--tRNA ligase</fullName>
        <ecNumber evidence="9">6.1.1.18</ecNumber>
    </recommendedName>
    <alternativeName>
        <fullName evidence="9">Glutaminyl-tRNA synthetase</fullName>
        <shortName evidence="9">GlnRS</shortName>
    </alternativeName>
</protein>
<dbReference type="PANTHER" id="PTHR43097:SF5">
    <property type="entry name" value="GLUTAMATE--TRNA LIGASE"/>
    <property type="match status" value="1"/>
</dbReference>
<reference evidence="14 15" key="1">
    <citation type="journal article" date="2014" name="Int. J. Syst. Evol. Microbiol.">
        <title>Fulvimonas yonginensis sp. nov., isolated from greenhouse soil, and emended description of the genus Fulvimonas.</title>
        <authorList>
            <person name="Ahn J.H."/>
            <person name="Kim S.J."/>
            <person name="Weon H.Y."/>
            <person name="Hong S.B."/>
            <person name="Seok S.J."/>
            <person name="Kwon S.W."/>
        </authorList>
    </citation>
    <scope>NUCLEOTIDE SEQUENCE [LARGE SCALE GENOMIC DNA]</scope>
    <source>
        <strain evidence="14 15">KACC 16952</strain>
    </source>
</reference>
<comment type="subunit">
    <text evidence="9">Monomer.</text>
</comment>
<dbReference type="InterPro" id="IPR050132">
    <property type="entry name" value="Gln/Glu-tRNA_Ligase"/>
</dbReference>
<feature type="binding site" evidence="9">
    <location>
        <position position="243"/>
    </location>
    <ligand>
        <name>ATP</name>
        <dbReference type="ChEBI" id="CHEBI:30616"/>
    </ligand>
</feature>
<comment type="caution">
    <text evidence="9">Lacks conserved residue(s) required for the propagation of feature annotation.</text>
</comment>
<feature type="domain" description="Glutamyl/glutaminyl-tRNA synthetase class Ib catalytic" evidence="11">
    <location>
        <begin position="41"/>
        <end position="367"/>
    </location>
</feature>
<feature type="binding site" evidence="9">
    <location>
        <begin position="54"/>
        <end position="60"/>
    </location>
    <ligand>
        <name>ATP</name>
        <dbReference type="ChEBI" id="CHEBI:30616"/>
    </ligand>
</feature>
<keyword evidence="4 9" id="KW-0547">Nucleotide-binding</keyword>
<evidence type="ECO:0000256" key="1">
    <source>
        <dbReference type="ARBA" id="ARBA00005594"/>
    </source>
</evidence>
<dbReference type="InterPro" id="IPR020059">
    <property type="entry name" value="Glu/Gln-tRNA-synth_Ib_codon-bd"/>
</dbReference>
<dbReference type="Pfam" id="PF00749">
    <property type="entry name" value="tRNA-synt_1c"/>
    <property type="match status" value="1"/>
</dbReference>
<dbReference type="PANTHER" id="PTHR43097">
    <property type="entry name" value="GLUTAMINE-TRNA LIGASE"/>
    <property type="match status" value="1"/>
</dbReference>
<evidence type="ECO:0000259" key="11">
    <source>
        <dbReference type="Pfam" id="PF00749"/>
    </source>
</evidence>
<dbReference type="InterPro" id="IPR022861">
    <property type="entry name" value="Gln_tRNA_ligase_bac"/>
</dbReference>
<keyword evidence="15" id="KW-1185">Reference proteome</keyword>
<dbReference type="InterPro" id="IPR011035">
    <property type="entry name" value="Ribosomal_bL25/Gln-tRNA_synth"/>
</dbReference>
<name>A0ABU8JBF9_9GAMM</name>
<dbReference type="NCBIfam" id="TIGR00440">
    <property type="entry name" value="glnS"/>
    <property type="match status" value="1"/>
</dbReference>
<dbReference type="EC" id="6.1.1.18" evidence="9"/>
<feature type="binding site" evidence="9">
    <location>
        <begin position="48"/>
        <end position="50"/>
    </location>
    <ligand>
        <name>ATP</name>
        <dbReference type="ChEBI" id="CHEBI:30616"/>
    </ligand>
</feature>
<feature type="short sequence motif" description="'KMSKS' region" evidence="9">
    <location>
        <begin position="298"/>
        <end position="302"/>
    </location>
</feature>
<dbReference type="NCBIfam" id="NF011291">
    <property type="entry name" value="PRK14703.1"/>
    <property type="match status" value="1"/>
</dbReference>
<evidence type="ECO:0000313" key="14">
    <source>
        <dbReference type="EMBL" id="MEI7036544.1"/>
    </source>
</evidence>
<keyword evidence="6 9" id="KW-0648">Protein biosynthesis</keyword>
<feature type="domain" description="Glutamyl/glutaminyl-tRNA synthetase class Ib anti-codon binding" evidence="12">
    <location>
        <begin position="370"/>
        <end position="470"/>
    </location>
</feature>
<evidence type="ECO:0000256" key="8">
    <source>
        <dbReference type="ARBA" id="ARBA00048270"/>
    </source>
</evidence>
<dbReference type="InterPro" id="IPR004514">
    <property type="entry name" value="Gln-tRNA-synth"/>
</dbReference>
<gene>
    <name evidence="9" type="primary">glnS</name>
    <name evidence="14" type="ORF">WAT24_07230</name>
</gene>
<keyword evidence="7 9" id="KW-0030">Aminoacyl-tRNA synthetase</keyword>
<comment type="subcellular location">
    <subcellularLocation>
        <location evidence="9">Cytoplasm</location>
    </subcellularLocation>
</comment>
<comment type="catalytic activity">
    <reaction evidence="8 9">
        <text>tRNA(Gln) + L-glutamine + ATP = L-glutaminyl-tRNA(Gln) + AMP + diphosphate</text>
        <dbReference type="Rhea" id="RHEA:20121"/>
        <dbReference type="Rhea" id="RHEA-COMP:9662"/>
        <dbReference type="Rhea" id="RHEA-COMP:9681"/>
        <dbReference type="ChEBI" id="CHEBI:30616"/>
        <dbReference type="ChEBI" id="CHEBI:33019"/>
        <dbReference type="ChEBI" id="CHEBI:58359"/>
        <dbReference type="ChEBI" id="CHEBI:78442"/>
        <dbReference type="ChEBI" id="CHEBI:78521"/>
        <dbReference type="ChEBI" id="CHEBI:456215"/>
        <dbReference type="EC" id="6.1.1.18"/>
    </reaction>
</comment>
<dbReference type="InterPro" id="IPR049437">
    <property type="entry name" value="tRNA-synt_1c_C2"/>
</dbReference>
<dbReference type="Proteomes" id="UP001381174">
    <property type="component" value="Unassembled WGS sequence"/>
</dbReference>
<dbReference type="PROSITE" id="PS00178">
    <property type="entry name" value="AA_TRNA_LIGASE_I"/>
    <property type="match status" value="1"/>
</dbReference>
<dbReference type="Gene3D" id="3.40.50.620">
    <property type="entry name" value="HUPs"/>
    <property type="match status" value="1"/>
</dbReference>
<dbReference type="InterPro" id="IPR014729">
    <property type="entry name" value="Rossmann-like_a/b/a_fold"/>
</dbReference>
<evidence type="ECO:0000256" key="5">
    <source>
        <dbReference type="ARBA" id="ARBA00022840"/>
    </source>
</evidence>
<dbReference type="GO" id="GO:0016874">
    <property type="term" value="F:ligase activity"/>
    <property type="evidence" value="ECO:0007669"/>
    <property type="project" value="UniProtKB-KW"/>
</dbReference>
<dbReference type="InterPro" id="IPR020058">
    <property type="entry name" value="Glu/Gln-tRNA-synth_Ib_cat-dom"/>
</dbReference>
<feature type="binding site" evidence="9">
    <location>
        <begin position="291"/>
        <end position="292"/>
    </location>
    <ligand>
        <name>ATP</name>
        <dbReference type="ChEBI" id="CHEBI:30616"/>
    </ligand>
</feature>
<evidence type="ECO:0000256" key="2">
    <source>
        <dbReference type="ARBA" id="ARBA00022490"/>
    </source>
</evidence>
<proteinExistence type="inferred from homology"/>
<feature type="short sequence motif" description="'HIGH' region" evidence="9">
    <location>
        <begin position="47"/>
        <end position="57"/>
    </location>
</feature>
<feature type="binding site" evidence="9">
    <location>
        <position position="80"/>
    </location>
    <ligand>
        <name>L-glutamine</name>
        <dbReference type="ChEBI" id="CHEBI:58359"/>
    </ligand>
</feature>
<feature type="binding site" evidence="9">
    <location>
        <position position="224"/>
    </location>
    <ligand>
        <name>L-glutamine</name>
        <dbReference type="ChEBI" id="CHEBI:58359"/>
    </ligand>
</feature>
<evidence type="ECO:0000259" key="13">
    <source>
        <dbReference type="Pfam" id="PF20974"/>
    </source>
</evidence>
<dbReference type="Pfam" id="PF03950">
    <property type="entry name" value="tRNA-synt_1c_C"/>
    <property type="match status" value="1"/>
</dbReference>
<evidence type="ECO:0000256" key="7">
    <source>
        <dbReference type="ARBA" id="ARBA00023146"/>
    </source>
</evidence>
<evidence type="ECO:0000256" key="6">
    <source>
        <dbReference type="ARBA" id="ARBA00022917"/>
    </source>
</evidence>
<dbReference type="InterPro" id="IPR020056">
    <property type="entry name" value="Rbsml_bL25/Gln-tRNA_synth_N"/>
</dbReference>
<feature type="domain" description="tRNA synthetases class I (E and Q) anti-codon binding" evidence="13">
    <location>
        <begin position="487"/>
        <end position="562"/>
    </location>
</feature>
<evidence type="ECO:0000256" key="10">
    <source>
        <dbReference type="RuleBase" id="RU363037"/>
    </source>
</evidence>
<dbReference type="SUPFAM" id="SSF52374">
    <property type="entry name" value="Nucleotidylyl transferase"/>
    <property type="match status" value="1"/>
</dbReference>
<dbReference type="InterPro" id="IPR000924">
    <property type="entry name" value="Glu/Gln-tRNA-synth"/>
</dbReference>
<dbReference type="HAMAP" id="MF_00126">
    <property type="entry name" value="Gln_tRNA_synth"/>
    <property type="match status" value="1"/>
</dbReference>
<dbReference type="Gene3D" id="2.40.240.10">
    <property type="entry name" value="Ribosomal Protein L25, Chain P"/>
    <property type="match status" value="2"/>
</dbReference>
<dbReference type="Pfam" id="PF20974">
    <property type="entry name" value="tRNA-synt_1c_C2"/>
    <property type="match status" value="1"/>
</dbReference>
<keyword evidence="2 9" id="KW-0963">Cytoplasm</keyword>
<dbReference type="EMBL" id="JBBBNY010000003">
    <property type="protein sequence ID" value="MEI7036544.1"/>
    <property type="molecule type" value="Genomic_DNA"/>
</dbReference>
<dbReference type="PRINTS" id="PR00987">
    <property type="entry name" value="TRNASYNTHGLU"/>
</dbReference>
<dbReference type="RefSeq" id="WP_336807157.1">
    <property type="nucleotide sequence ID" value="NZ_JBBBNY010000003.1"/>
</dbReference>
<comment type="similarity">
    <text evidence="1 9 10">Belongs to the class-I aminoacyl-tRNA synthetase family.</text>
</comment>
<evidence type="ECO:0000256" key="9">
    <source>
        <dbReference type="HAMAP-Rule" id="MF_00126"/>
    </source>
</evidence>
<keyword evidence="5 9" id="KW-0067">ATP-binding</keyword>
<evidence type="ECO:0000256" key="4">
    <source>
        <dbReference type="ARBA" id="ARBA00022741"/>
    </source>
</evidence>
<dbReference type="InterPro" id="IPR001412">
    <property type="entry name" value="aa-tRNA-synth_I_CS"/>
</dbReference>
<comment type="caution">
    <text evidence="14">The sequence shown here is derived from an EMBL/GenBank/DDBJ whole genome shotgun (WGS) entry which is preliminary data.</text>
</comment>
<accession>A0ABU8JBF9</accession>
<dbReference type="SUPFAM" id="SSF50715">
    <property type="entry name" value="Ribosomal protein L25-like"/>
    <property type="match status" value="1"/>
</dbReference>
<sequence>MSSESPAAETIPSAAAGEQVQRDFVRQIVREDLASGKHAAIRTRFPPEPNGYLHIGHAKAICLNFGIAREFGGWCNLRLDDTNPGKEDPEFVEGIKDDVRWLGYEWHDLRHASDYFEVFYQAALKLIRDGKAYVDDLSADEVREYRGTLTEPGRNSPYRDRSIEENLDLFQRMRAGEFADGSKTLRAKIDMASGNINLRDPALYRIRRIAHQNTGDAWPIYPMYDFAHALSDAMEGITHSLCTLEFEDHRPLYDWCVDNVDLPAHPDLWQSVVEAGLEARPAKPRQIEFSRLNLSYCITSKRKLAQLVNEGLVDGWDDPRMNTLRGLRRRGFTPAGLRLLIERLGVSKQNSVIDYAILENCVREDLDATAPRRMAVLDPLKLTVTNLPGSHEETLLFANHPKDESFGTREVPFSSTVWIERDDFAEVPPKGFKRLVPGGEVRLRGVGIVRCDEVVKDAAGDIVELRCTLDPDSRAGLPGADRKVKGTIHWVSARHAVAAEVRLYDRLFNVPAPDDESDGKSWIEHVNPDAKRVGRGWLEPAAAHAEPEQRFQFERLGYFVADRIDHRPDAPVFNRTVTLRDTWARQA</sequence>
<organism evidence="14 15">
    <name type="scientific">Fulvimonas yonginensis</name>
    <dbReference type="NCBI Taxonomy" id="1495200"/>
    <lineage>
        <taxon>Bacteria</taxon>
        <taxon>Pseudomonadati</taxon>
        <taxon>Pseudomonadota</taxon>
        <taxon>Gammaproteobacteria</taxon>
        <taxon>Lysobacterales</taxon>
        <taxon>Rhodanobacteraceae</taxon>
        <taxon>Fulvimonas</taxon>
    </lineage>
</organism>